<dbReference type="AlphaFoldDB" id="A0A9N8WI04"/>
<proteinExistence type="predicted"/>
<evidence type="ECO:0000313" key="3">
    <source>
        <dbReference type="EMBL" id="CAG8490454.1"/>
    </source>
</evidence>
<comment type="caution">
    <text evidence="3">The sequence shown here is derived from an EMBL/GenBank/DDBJ whole genome shotgun (WGS) entry which is preliminary data.</text>
</comment>
<evidence type="ECO:0000259" key="2">
    <source>
        <dbReference type="Pfam" id="PF10104"/>
    </source>
</evidence>
<feature type="compositionally biased region" description="Basic and acidic residues" evidence="1">
    <location>
        <begin position="22"/>
        <end position="32"/>
    </location>
</feature>
<feature type="domain" description="Brl1/Brr6" evidence="2">
    <location>
        <begin position="151"/>
        <end position="216"/>
    </location>
</feature>
<dbReference type="InterPro" id="IPR040202">
    <property type="entry name" value="Brl1/Brr6"/>
</dbReference>
<evidence type="ECO:0000313" key="4">
    <source>
        <dbReference type="Proteomes" id="UP000789570"/>
    </source>
</evidence>
<dbReference type="EMBL" id="CAJVPQ010000537">
    <property type="protein sequence ID" value="CAG8490454.1"/>
    <property type="molecule type" value="Genomic_DNA"/>
</dbReference>
<dbReference type="OrthoDB" id="5961at2759"/>
<gene>
    <name evidence="3" type="ORF">FCALED_LOCUS3183</name>
</gene>
<feature type="compositionally biased region" description="Basic and acidic residues" evidence="1">
    <location>
        <begin position="1"/>
        <end position="14"/>
    </location>
</feature>
<reference evidence="3" key="1">
    <citation type="submission" date="2021-06" db="EMBL/GenBank/DDBJ databases">
        <authorList>
            <person name="Kallberg Y."/>
            <person name="Tangrot J."/>
            <person name="Rosling A."/>
        </authorList>
    </citation>
    <scope>NUCLEOTIDE SEQUENCE</scope>
    <source>
        <strain evidence="3">UK204</strain>
    </source>
</reference>
<feature type="region of interest" description="Disordered" evidence="1">
    <location>
        <begin position="1"/>
        <end position="35"/>
    </location>
</feature>
<protein>
    <submittedName>
        <fullName evidence="3">6379_t:CDS:1</fullName>
    </submittedName>
</protein>
<dbReference type="PANTHER" id="PTHR28136">
    <property type="entry name" value="NUCLEUS EXPORT PROTEIN BRR6"/>
    <property type="match status" value="1"/>
</dbReference>
<dbReference type="GO" id="GO:0031965">
    <property type="term" value="C:nuclear membrane"/>
    <property type="evidence" value="ECO:0007669"/>
    <property type="project" value="InterPro"/>
</dbReference>
<accession>A0A9N8WI04</accession>
<dbReference type="InterPro" id="IPR018767">
    <property type="entry name" value="Brl1/Brr6_dom"/>
</dbReference>
<dbReference type="Proteomes" id="UP000789570">
    <property type="component" value="Unassembled WGS sequence"/>
</dbReference>
<dbReference type="GO" id="GO:0055088">
    <property type="term" value="P:lipid homeostasis"/>
    <property type="evidence" value="ECO:0007669"/>
    <property type="project" value="InterPro"/>
</dbReference>
<name>A0A9N8WI04_9GLOM</name>
<keyword evidence="4" id="KW-1185">Reference proteome</keyword>
<dbReference type="Pfam" id="PF10104">
    <property type="entry name" value="Brr6_like_C_C"/>
    <property type="match status" value="1"/>
</dbReference>
<dbReference type="PANTHER" id="PTHR28136:SF1">
    <property type="entry name" value="NUCLEUS EXPORT PROTEIN BRL1"/>
    <property type="match status" value="1"/>
</dbReference>
<organism evidence="3 4">
    <name type="scientific">Funneliformis caledonium</name>
    <dbReference type="NCBI Taxonomy" id="1117310"/>
    <lineage>
        <taxon>Eukaryota</taxon>
        <taxon>Fungi</taxon>
        <taxon>Fungi incertae sedis</taxon>
        <taxon>Mucoromycota</taxon>
        <taxon>Glomeromycotina</taxon>
        <taxon>Glomeromycetes</taxon>
        <taxon>Glomerales</taxon>
        <taxon>Glomeraceae</taxon>
        <taxon>Funneliformis</taxon>
    </lineage>
</organism>
<evidence type="ECO:0000256" key="1">
    <source>
        <dbReference type="SAM" id="MobiDB-lite"/>
    </source>
</evidence>
<sequence>MEKEKRVKLEERSGELSPIKTPNDRNSGEDCSKKRHYAASTSTNLTFSDKKFGYGPPFLFSLPEPVKSPWKRLNSPNFGKLGARMISGNALKRREDKRKHTQPFSNENMQFTFHKEVTDDAKNSNDKKLEVRSGHDFFRHINIVLDMTPKIFIVALLYYILQFSWTIQQAIQIKMDEYSQEIQRIITECSKSYLENRCTPGDRVPALEGPCTQWEKYP</sequence>
<dbReference type="GO" id="GO:0006998">
    <property type="term" value="P:nuclear envelope organization"/>
    <property type="evidence" value="ECO:0007669"/>
    <property type="project" value="InterPro"/>
</dbReference>